<evidence type="ECO:0000313" key="5">
    <source>
        <dbReference type="EMBL" id="ETO31000.1"/>
    </source>
</evidence>
<dbReference type="PANTHER" id="PTHR44943">
    <property type="entry name" value="CELLULOSE SYNTHASE OPERON PROTEIN C"/>
    <property type="match status" value="1"/>
</dbReference>
<dbReference type="InterPro" id="IPR051685">
    <property type="entry name" value="Ycf3/AcsC/BcsC/TPR_MFPF"/>
</dbReference>
<gene>
    <name evidence="5" type="ORF">RFI_06120</name>
</gene>
<dbReference type="SUPFAM" id="SSF48452">
    <property type="entry name" value="TPR-like"/>
    <property type="match status" value="1"/>
</dbReference>
<accession>X6NXG4</accession>
<dbReference type="Gene3D" id="1.25.40.10">
    <property type="entry name" value="Tetratricopeptide repeat domain"/>
    <property type="match status" value="1"/>
</dbReference>
<dbReference type="AlphaFoldDB" id="X6NXG4"/>
<dbReference type="OrthoDB" id="1926212at2759"/>
<dbReference type="Proteomes" id="UP000023152">
    <property type="component" value="Unassembled WGS sequence"/>
</dbReference>
<feature type="compositionally biased region" description="Polar residues" evidence="4">
    <location>
        <begin position="230"/>
        <end position="249"/>
    </location>
</feature>
<dbReference type="Pfam" id="PF13174">
    <property type="entry name" value="TPR_6"/>
    <property type="match status" value="1"/>
</dbReference>
<keyword evidence="1" id="KW-0677">Repeat</keyword>
<evidence type="ECO:0000256" key="2">
    <source>
        <dbReference type="ARBA" id="ARBA00022803"/>
    </source>
</evidence>
<organism evidence="5 6">
    <name type="scientific">Reticulomyxa filosa</name>
    <dbReference type="NCBI Taxonomy" id="46433"/>
    <lineage>
        <taxon>Eukaryota</taxon>
        <taxon>Sar</taxon>
        <taxon>Rhizaria</taxon>
        <taxon>Retaria</taxon>
        <taxon>Foraminifera</taxon>
        <taxon>Monothalamids</taxon>
        <taxon>Reticulomyxidae</taxon>
        <taxon>Reticulomyxa</taxon>
    </lineage>
</organism>
<keyword evidence="2 3" id="KW-0802">TPR repeat</keyword>
<evidence type="ECO:0000256" key="1">
    <source>
        <dbReference type="ARBA" id="ARBA00022737"/>
    </source>
</evidence>
<feature type="compositionally biased region" description="Basic and acidic residues" evidence="4">
    <location>
        <begin position="255"/>
        <end position="264"/>
    </location>
</feature>
<feature type="compositionally biased region" description="Polar residues" evidence="4">
    <location>
        <begin position="191"/>
        <end position="210"/>
    </location>
</feature>
<proteinExistence type="predicted"/>
<evidence type="ECO:0000313" key="6">
    <source>
        <dbReference type="Proteomes" id="UP000023152"/>
    </source>
</evidence>
<dbReference type="SMART" id="SM00028">
    <property type="entry name" value="TPR"/>
    <property type="match status" value="2"/>
</dbReference>
<dbReference type="Pfam" id="PF13181">
    <property type="entry name" value="TPR_8"/>
    <property type="match status" value="1"/>
</dbReference>
<dbReference type="InterPro" id="IPR011990">
    <property type="entry name" value="TPR-like_helical_dom_sf"/>
</dbReference>
<feature type="compositionally biased region" description="Low complexity" evidence="4">
    <location>
        <begin position="211"/>
        <end position="224"/>
    </location>
</feature>
<feature type="repeat" description="TPR" evidence="3">
    <location>
        <begin position="10"/>
        <end position="43"/>
    </location>
</feature>
<dbReference type="PANTHER" id="PTHR44943:SF4">
    <property type="entry name" value="TPR REPEAT-CONTAINING PROTEIN MJ0798"/>
    <property type="match status" value="1"/>
</dbReference>
<name>X6NXG4_RETFI</name>
<feature type="non-terminal residue" evidence="5">
    <location>
        <position position="1"/>
    </location>
</feature>
<dbReference type="PROSITE" id="PS50005">
    <property type="entry name" value="TPR"/>
    <property type="match status" value="1"/>
</dbReference>
<dbReference type="EMBL" id="ASPP01005187">
    <property type="protein sequence ID" value="ETO31000.1"/>
    <property type="molecule type" value="Genomic_DNA"/>
</dbReference>
<reference evidence="5 6" key="1">
    <citation type="journal article" date="2013" name="Curr. Biol.">
        <title>The Genome of the Foraminiferan Reticulomyxa filosa.</title>
        <authorList>
            <person name="Glockner G."/>
            <person name="Hulsmann N."/>
            <person name="Schleicher M."/>
            <person name="Noegel A.A."/>
            <person name="Eichinger L."/>
            <person name="Gallinger C."/>
            <person name="Pawlowski J."/>
            <person name="Sierra R."/>
            <person name="Euteneuer U."/>
            <person name="Pillet L."/>
            <person name="Moustafa A."/>
            <person name="Platzer M."/>
            <person name="Groth M."/>
            <person name="Szafranski K."/>
            <person name="Schliwa M."/>
        </authorList>
    </citation>
    <scope>NUCLEOTIDE SEQUENCE [LARGE SCALE GENOMIC DNA]</scope>
</reference>
<feature type="compositionally biased region" description="Low complexity" evidence="4">
    <location>
        <begin position="265"/>
        <end position="275"/>
    </location>
</feature>
<sequence length="295" mass="32470">KAISIEPMNFVYLANYADLLRVMNRPQYAADYYQKALQLNPSHAITNHNYAYLLHMYLKQYAKACQYYQMCLELNATDVMVATNYALCLKELKEYDQAIAILKNFSKDDPMVQSLMSELINAKVKTMERSIVKNDNAGSSSDNIANRTQRVASIPDLPEEPSSSSSSFVGGGGGGSSYPNNVTMVTISSPTFKANPMNQGSMNQGSMYPTSSSLSSSSSSSSSPSPSPLTNSMTTATLSRQKMNHSNAVPNMAMVRDRDRDRDNNNPVAMNPNVAFSQPMSQSPHFRYAPDPRSS</sequence>
<feature type="region of interest" description="Disordered" evidence="4">
    <location>
        <begin position="191"/>
        <end position="295"/>
    </location>
</feature>
<dbReference type="InterPro" id="IPR019734">
    <property type="entry name" value="TPR_rpt"/>
</dbReference>
<comment type="caution">
    <text evidence="5">The sequence shown here is derived from an EMBL/GenBank/DDBJ whole genome shotgun (WGS) entry which is preliminary data.</text>
</comment>
<evidence type="ECO:0000256" key="4">
    <source>
        <dbReference type="SAM" id="MobiDB-lite"/>
    </source>
</evidence>
<evidence type="ECO:0000256" key="3">
    <source>
        <dbReference type="PROSITE-ProRule" id="PRU00339"/>
    </source>
</evidence>
<keyword evidence="6" id="KW-1185">Reference proteome</keyword>
<protein>
    <submittedName>
        <fullName evidence="5">Uncharacterized protein</fullName>
    </submittedName>
</protein>
<feature type="region of interest" description="Disordered" evidence="4">
    <location>
        <begin position="154"/>
        <end position="175"/>
    </location>
</feature>